<reference evidence="1 2" key="1">
    <citation type="submission" date="2015-04" db="EMBL/GenBank/DDBJ databases">
        <title>Comparative genomics of rhizobia nodulating Arachis hypogaea in China.</title>
        <authorList>
            <person name="Li Y."/>
        </authorList>
    </citation>
    <scope>NUCLEOTIDE SEQUENCE [LARGE SCALE GENOMIC DNA]</scope>
    <source>
        <strain evidence="1 2">CCBAU 51787</strain>
    </source>
</reference>
<evidence type="ECO:0000313" key="1">
    <source>
        <dbReference type="EMBL" id="RXH35556.1"/>
    </source>
</evidence>
<dbReference type="AlphaFoldDB" id="A0A4Q0SFG8"/>
<proteinExistence type="predicted"/>
<protein>
    <submittedName>
        <fullName evidence="1">Uncharacterized protein</fullName>
    </submittedName>
</protein>
<dbReference type="Proteomes" id="UP000290565">
    <property type="component" value="Unassembled WGS sequence"/>
</dbReference>
<gene>
    <name evidence="1" type="ORF">XH94_25655</name>
</gene>
<evidence type="ECO:0000313" key="2">
    <source>
        <dbReference type="Proteomes" id="UP000290565"/>
    </source>
</evidence>
<organism evidence="1 2">
    <name type="scientific">Bradyrhizobium zhanjiangense</name>
    <dbReference type="NCBI Taxonomy" id="1325107"/>
    <lineage>
        <taxon>Bacteria</taxon>
        <taxon>Pseudomonadati</taxon>
        <taxon>Pseudomonadota</taxon>
        <taxon>Alphaproteobacteria</taxon>
        <taxon>Hyphomicrobiales</taxon>
        <taxon>Nitrobacteraceae</taxon>
        <taxon>Bradyrhizobium</taxon>
    </lineage>
</organism>
<accession>A0A4Q0SFG8</accession>
<name>A0A4Q0SFG8_9BRAD</name>
<dbReference type="EMBL" id="LBJM01000070">
    <property type="protein sequence ID" value="RXH35556.1"/>
    <property type="molecule type" value="Genomic_DNA"/>
</dbReference>
<comment type="caution">
    <text evidence="1">The sequence shown here is derived from an EMBL/GenBank/DDBJ whole genome shotgun (WGS) entry which is preliminary data.</text>
</comment>
<sequence>MLYDEARSLIDSKKLFIAVIVVRAFLENVGMLALFLEELQSAVESGEDHVHGLAITFLNHSFWKNREFKNPIAPDDIFLTPLARQRYGTKRPKVPQPTQMVAALDRLLKKSVPTLSADLAVGFYGPLSEWTHPSQTSITYAFTALGVIPVPTSGGPVHHASSLMHSMAWCLAQLGVASAIRDLIVRLATD</sequence>